<feature type="transmembrane region" description="Helical" evidence="1">
    <location>
        <begin position="29"/>
        <end position="51"/>
    </location>
</feature>
<proteinExistence type="predicted"/>
<evidence type="ECO:0000313" key="2">
    <source>
        <dbReference type="EMBL" id="SCE69500.1"/>
    </source>
</evidence>
<dbReference type="EMBL" id="LT607413">
    <property type="protein sequence ID" value="SCE69500.1"/>
    <property type="molecule type" value="Genomic_DNA"/>
</dbReference>
<keyword evidence="1" id="KW-0472">Membrane</keyword>
<keyword evidence="1" id="KW-0812">Transmembrane</keyword>
<dbReference type="AlphaFoldDB" id="A0A1C4UCS7"/>
<evidence type="ECO:0000256" key="1">
    <source>
        <dbReference type="SAM" id="Phobius"/>
    </source>
</evidence>
<accession>A0A1C4UCS7</accession>
<evidence type="ECO:0000313" key="3">
    <source>
        <dbReference type="Proteomes" id="UP000198253"/>
    </source>
</evidence>
<name>A0A1C4UCS7_MICEC</name>
<feature type="transmembrane region" description="Helical" evidence="1">
    <location>
        <begin position="71"/>
        <end position="92"/>
    </location>
</feature>
<keyword evidence="3" id="KW-1185">Reference proteome</keyword>
<dbReference type="Proteomes" id="UP000198253">
    <property type="component" value="Chromosome I"/>
</dbReference>
<keyword evidence="1" id="KW-1133">Transmembrane helix</keyword>
<gene>
    <name evidence="2" type="ORF">GA0070618_0216</name>
</gene>
<evidence type="ECO:0008006" key="4">
    <source>
        <dbReference type="Google" id="ProtNLM"/>
    </source>
</evidence>
<sequence>MLAWRRTAAAFLVAAAVSARLLVPLLGSWAYPAVLVPALGAFAVGVAGRMVPLRHPPAAANLTTVRPRPGWLAAVAALTCLLGLAGASAALAS</sequence>
<organism evidence="2 3">
    <name type="scientific">Micromonospora echinospora</name>
    <name type="common">Micromonospora purpurea</name>
    <dbReference type="NCBI Taxonomy" id="1877"/>
    <lineage>
        <taxon>Bacteria</taxon>
        <taxon>Bacillati</taxon>
        <taxon>Actinomycetota</taxon>
        <taxon>Actinomycetes</taxon>
        <taxon>Micromonosporales</taxon>
        <taxon>Micromonosporaceae</taxon>
        <taxon>Micromonospora</taxon>
    </lineage>
</organism>
<protein>
    <recommendedName>
        <fullName evidence="4">DUF202 domain-containing protein</fullName>
    </recommendedName>
</protein>
<dbReference type="InParanoid" id="A0A1C4UCS7"/>
<reference evidence="3" key="1">
    <citation type="submission" date="2016-06" db="EMBL/GenBank/DDBJ databases">
        <authorList>
            <person name="Varghese N."/>
            <person name="Submissions Spin"/>
        </authorList>
    </citation>
    <scope>NUCLEOTIDE SEQUENCE [LARGE SCALE GENOMIC DNA]</scope>
    <source>
        <strain evidence="3">DSM 43816</strain>
    </source>
</reference>